<protein>
    <submittedName>
        <fullName evidence="1">Uncharacterized protein</fullName>
    </submittedName>
</protein>
<accession>A0A2P2LFR8</accession>
<dbReference type="EMBL" id="GGEC01036325">
    <property type="protein sequence ID" value="MBX16809.1"/>
    <property type="molecule type" value="Transcribed_RNA"/>
</dbReference>
<sequence length="51" mass="6057">MLQRQSHLKNPVSFSTQLFKDNNSQADISKKYQPRANLLRIELLEERKITQ</sequence>
<proteinExistence type="predicted"/>
<name>A0A2P2LFR8_RHIMU</name>
<reference evidence="1" key="1">
    <citation type="submission" date="2018-02" db="EMBL/GenBank/DDBJ databases">
        <title>Rhizophora mucronata_Transcriptome.</title>
        <authorList>
            <person name="Meera S.P."/>
            <person name="Sreeshan A."/>
            <person name="Augustine A."/>
        </authorList>
    </citation>
    <scope>NUCLEOTIDE SEQUENCE</scope>
    <source>
        <tissue evidence="1">Leaf</tissue>
    </source>
</reference>
<dbReference type="AlphaFoldDB" id="A0A2P2LFR8"/>
<organism evidence="1">
    <name type="scientific">Rhizophora mucronata</name>
    <name type="common">Asiatic mangrove</name>
    <dbReference type="NCBI Taxonomy" id="61149"/>
    <lineage>
        <taxon>Eukaryota</taxon>
        <taxon>Viridiplantae</taxon>
        <taxon>Streptophyta</taxon>
        <taxon>Embryophyta</taxon>
        <taxon>Tracheophyta</taxon>
        <taxon>Spermatophyta</taxon>
        <taxon>Magnoliopsida</taxon>
        <taxon>eudicotyledons</taxon>
        <taxon>Gunneridae</taxon>
        <taxon>Pentapetalae</taxon>
        <taxon>rosids</taxon>
        <taxon>fabids</taxon>
        <taxon>Malpighiales</taxon>
        <taxon>Rhizophoraceae</taxon>
        <taxon>Rhizophora</taxon>
    </lineage>
</organism>
<evidence type="ECO:0000313" key="1">
    <source>
        <dbReference type="EMBL" id="MBX16809.1"/>
    </source>
</evidence>